<feature type="transmembrane region" description="Helical" evidence="1">
    <location>
        <begin position="45"/>
        <end position="61"/>
    </location>
</feature>
<keyword evidence="1" id="KW-1133">Transmembrane helix</keyword>
<name>A0A6J6ATP9_9ZZZZ</name>
<feature type="transmembrane region" description="Helical" evidence="1">
    <location>
        <begin position="21"/>
        <end position="39"/>
    </location>
</feature>
<gene>
    <name evidence="2" type="ORF">UFOPK1399_00125</name>
</gene>
<proteinExistence type="predicted"/>
<accession>A0A6J6ATP9</accession>
<evidence type="ECO:0000313" key="2">
    <source>
        <dbReference type="EMBL" id="CAB4529905.1"/>
    </source>
</evidence>
<feature type="transmembrane region" description="Helical" evidence="1">
    <location>
        <begin position="68"/>
        <end position="89"/>
    </location>
</feature>
<protein>
    <submittedName>
        <fullName evidence="2">Unannotated protein</fullName>
    </submittedName>
</protein>
<organism evidence="2">
    <name type="scientific">freshwater metagenome</name>
    <dbReference type="NCBI Taxonomy" id="449393"/>
    <lineage>
        <taxon>unclassified sequences</taxon>
        <taxon>metagenomes</taxon>
        <taxon>ecological metagenomes</taxon>
    </lineage>
</organism>
<keyword evidence="1" id="KW-0812">Transmembrane</keyword>
<sequence>MSTATSTKPFIQGPGLKKQGIVFLQSLFIFIFASLEIWIRSGAGIVSGLIIALVTYGGVNYGRAGTRYVAAVTPPLAYAATTLFMTILSDGLRITRVGVDFVASLASVAPFLLVSALYAWFMFLNEKAKSRPSKRVSAN</sequence>
<feature type="transmembrane region" description="Helical" evidence="1">
    <location>
        <begin position="101"/>
        <end position="124"/>
    </location>
</feature>
<evidence type="ECO:0000256" key="1">
    <source>
        <dbReference type="SAM" id="Phobius"/>
    </source>
</evidence>
<keyword evidence="1" id="KW-0472">Membrane</keyword>
<dbReference type="AlphaFoldDB" id="A0A6J6ATP9"/>
<dbReference type="EMBL" id="CAEZSD010000007">
    <property type="protein sequence ID" value="CAB4529905.1"/>
    <property type="molecule type" value="Genomic_DNA"/>
</dbReference>
<reference evidence="2" key="1">
    <citation type="submission" date="2020-05" db="EMBL/GenBank/DDBJ databases">
        <authorList>
            <person name="Chiriac C."/>
            <person name="Salcher M."/>
            <person name="Ghai R."/>
            <person name="Kavagutti S V."/>
        </authorList>
    </citation>
    <scope>NUCLEOTIDE SEQUENCE</scope>
</reference>